<evidence type="ECO:0000256" key="1">
    <source>
        <dbReference type="SAM" id="SignalP"/>
    </source>
</evidence>
<proteinExistence type="predicted"/>
<gene>
    <name evidence="2" type="ORF">ACFSR2_02115</name>
</gene>
<evidence type="ECO:0008006" key="4">
    <source>
        <dbReference type="Google" id="ProtNLM"/>
    </source>
</evidence>
<accession>A0ABW5J1N4</accession>
<reference evidence="3" key="1">
    <citation type="journal article" date="2019" name="Int. J. Syst. Evol. Microbiol.">
        <title>The Global Catalogue of Microorganisms (GCM) 10K type strain sequencing project: providing services to taxonomists for standard genome sequencing and annotation.</title>
        <authorList>
            <consortium name="The Broad Institute Genomics Platform"/>
            <consortium name="The Broad Institute Genome Sequencing Center for Infectious Disease"/>
            <person name="Wu L."/>
            <person name="Ma J."/>
        </authorList>
    </citation>
    <scope>NUCLEOTIDE SEQUENCE [LARGE SCALE GENOMIC DNA]</scope>
    <source>
        <strain evidence="3">KCTC 52344</strain>
    </source>
</reference>
<name>A0ABW5J1N4_9BACT</name>
<keyword evidence="3" id="KW-1185">Reference proteome</keyword>
<dbReference type="Pfam" id="PF11306">
    <property type="entry name" value="DUF3108"/>
    <property type="match status" value="1"/>
</dbReference>
<comment type="caution">
    <text evidence="2">The sequence shown here is derived from an EMBL/GenBank/DDBJ whole genome shotgun (WGS) entry which is preliminary data.</text>
</comment>
<feature type="signal peptide" evidence="1">
    <location>
        <begin position="1"/>
        <end position="23"/>
    </location>
</feature>
<dbReference type="RefSeq" id="WP_340236503.1">
    <property type="nucleotide sequence ID" value="NZ_JBBEWC010000006.1"/>
</dbReference>
<sequence length="260" mass="30402">MKLLLIKLWAVPVLLCSCFTLFAQDTVWVDASKVNTQFLKEGKNHYLVYFKMSKDSPRMRPQFWTRNIAFENYNGKEAIVVTQEWEDRDSLVHTVKSVCDKKTFAPLYQQSWWKQRGSSEYDFVSKTAKVNDKPLTDADTVGVRKTSWLAFQKAYTQYTLNWHLDLEVFPLLAYKAGVTFMIPFYDPGFSAPKHEAYTVSGSGQLEGYDKQKIDCWLLTHESKGVKEVFWISKKTHEVLKLENEIGKDRWRYKIKLGFSM</sequence>
<keyword evidence="1" id="KW-0732">Signal</keyword>
<organism evidence="2 3">
    <name type="scientific">Emticicia soli</name>
    <dbReference type="NCBI Taxonomy" id="2027878"/>
    <lineage>
        <taxon>Bacteria</taxon>
        <taxon>Pseudomonadati</taxon>
        <taxon>Bacteroidota</taxon>
        <taxon>Cytophagia</taxon>
        <taxon>Cytophagales</taxon>
        <taxon>Leadbetterellaceae</taxon>
        <taxon>Emticicia</taxon>
    </lineage>
</organism>
<dbReference type="InterPro" id="IPR021457">
    <property type="entry name" value="DUF3108"/>
</dbReference>
<dbReference type="Proteomes" id="UP001597510">
    <property type="component" value="Unassembled WGS sequence"/>
</dbReference>
<dbReference type="EMBL" id="JBHULC010000003">
    <property type="protein sequence ID" value="MFD2519661.1"/>
    <property type="molecule type" value="Genomic_DNA"/>
</dbReference>
<evidence type="ECO:0000313" key="2">
    <source>
        <dbReference type="EMBL" id="MFD2519661.1"/>
    </source>
</evidence>
<evidence type="ECO:0000313" key="3">
    <source>
        <dbReference type="Proteomes" id="UP001597510"/>
    </source>
</evidence>
<protein>
    <recommendedName>
        <fullName evidence="4">GLPGLI family protein</fullName>
    </recommendedName>
</protein>
<feature type="chain" id="PRO_5046991453" description="GLPGLI family protein" evidence="1">
    <location>
        <begin position="24"/>
        <end position="260"/>
    </location>
</feature>
<dbReference type="PROSITE" id="PS51257">
    <property type="entry name" value="PROKAR_LIPOPROTEIN"/>
    <property type="match status" value="1"/>
</dbReference>